<dbReference type="Pfam" id="PF08281">
    <property type="entry name" value="Sigma70_r4_2"/>
    <property type="match status" value="1"/>
</dbReference>
<keyword evidence="5" id="KW-0804">Transcription</keyword>
<keyword evidence="2" id="KW-0805">Transcription regulation</keyword>
<proteinExistence type="inferred from homology"/>
<dbReference type="SUPFAM" id="SSF88659">
    <property type="entry name" value="Sigma3 and sigma4 domains of RNA polymerase sigma factors"/>
    <property type="match status" value="1"/>
</dbReference>
<evidence type="ECO:0000256" key="3">
    <source>
        <dbReference type="ARBA" id="ARBA00023082"/>
    </source>
</evidence>
<evidence type="ECO:0000313" key="9">
    <source>
        <dbReference type="Proteomes" id="UP000636891"/>
    </source>
</evidence>
<dbReference type="InterPro" id="IPR013249">
    <property type="entry name" value="RNA_pol_sigma70_r4_t2"/>
</dbReference>
<dbReference type="InterPro" id="IPR013325">
    <property type="entry name" value="RNA_pol_sigma_r2"/>
</dbReference>
<dbReference type="InterPro" id="IPR007627">
    <property type="entry name" value="RNA_pol_sigma70_r2"/>
</dbReference>
<dbReference type="CDD" id="cd06171">
    <property type="entry name" value="Sigma70_r4"/>
    <property type="match status" value="1"/>
</dbReference>
<dbReference type="SUPFAM" id="SSF88946">
    <property type="entry name" value="Sigma2 domain of RNA polymerase sigma factors"/>
    <property type="match status" value="1"/>
</dbReference>
<keyword evidence="9" id="KW-1185">Reference proteome</keyword>
<reference evidence="8 9" key="1">
    <citation type="submission" date="2020-08" db="EMBL/GenBank/DDBJ databases">
        <title>Genome public.</title>
        <authorList>
            <person name="Liu C."/>
            <person name="Sun Q."/>
        </authorList>
    </citation>
    <scope>NUCLEOTIDE SEQUENCE [LARGE SCALE GENOMIC DNA]</scope>
    <source>
        <strain evidence="8 9">New-7</strain>
    </source>
</reference>
<keyword evidence="4" id="KW-0238">DNA-binding</keyword>
<gene>
    <name evidence="8" type="ORF">H8S08_09245</name>
</gene>
<evidence type="ECO:0000259" key="7">
    <source>
        <dbReference type="Pfam" id="PF08281"/>
    </source>
</evidence>
<comment type="caution">
    <text evidence="8">The sequence shown here is derived from an EMBL/GenBank/DDBJ whole genome shotgun (WGS) entry which is preliminary data.</text>
</comment>
<accession>A0ABR7CNG4</accession>
<dbReference type="PANTHER" id="PTHR43133:SF8">
    <property type="entry name" value="RNA POLYMERASE SIGMA FACTOR HI_1459-RELATED"/>
    <property type="match status" value="1"/>
</dbReference>
<sequence>MTAVKKKRRLDSRSDLPLVYDQYKPELEGYIRHRVDSAEDTEDILQDVFYKLTKTDLQENPIEYLSAWLYQAVTNRIIDRRRKKREQALPETRQENEDDYFLDSLSDFLADDGNDPEIMFRNELIREEIELALSELPPEQRSVFELTEYDGIPYKEIAETTGVPVPTLLSRKHYAIGLLRKRLQQLYREIVPR</sequence>
<dbReference type="Pfam" id="PF04542">
    <property type="entry name" value="Sigma70_r2"/>
    <property type="match status" value="1"/>
</dbReference>
<evidence type="ECO:0000256" key="5">
    <source>
        <dbReference type="ARBA" id="ARBA00023163"/>
    </source>
</evidence>
<dbReference type="InterPro" id="IPR039425">
    <property type="entry name" value="RNA_pol_sigma-70-like"/>
</dbReference>
<dbReference type="Gene3D" id="1.10.10.10">
    <property type="entry name" value="Winged helix-like DNA-binding domain superfamily/Winged helix DNA-binding domain"/>
    <property type="match status" value="1"/>
</dbReference>
<dbReference type="EMBL" id="JACOOK010000004">
    <property type="protein sequence ID" value="MBC5617197.1"/>
    <property type="molecule type" value="Genomic_DNA"/>
</dbReference>
<dbReference type="InterPro" id="IPR013324">
    <property type="entry name" value="RNA_pol_sigma_r3/r4-like"/>
</dbReference>
<evidence type="ECO:0000256" key="4">
    <source>
        <dbReference type="ARBA" id="ARBA00023125"/>
    </source>
</evidence>
<protein>
    <submittedName>
        <fullName evidence="8">Sigma-70 family RNA polymerase sigma factor</fullName>
    </submittedName>
</protein>
<dbReference type="RefSeq" id="WP_070103340.1">
    <property type="nucleotide sequence ID" value="NZ_JACOOK010000004.1"/>
</dbReference>
<evidence type="ECO:0000256" key="2">
    <source>
        <dbReference type="ARBA" id="ARBA00023015"/>
    </source>
</evidence>
<evidence type="ECO:0000259" key="6">
    <source>
        <dbReference type="Pfam" id="PF04542"/>
    </source>
</evidence>
<dbReference type="Proteomes" id="UP000636891">
    <property type="component" value="Unassembled WGS sequence"/>
</dbReference>
<dbReference type="PANTHER" id="PTHR43133">
    <property type="entry name" value="RNA POLYMERASE ECF-TYPE SIGMA FACTO"/>
    <property type="match status" value="1"/>
</dbReference>
<organism evidence="8 9">
    <name type="scientific">Alistipes hominis</name>
    <dbReference type="NCBI Taxonomy" id="2763015"/>
    <lineage>
        <taxon>Bacteria</taxon>
        <taxon>Pseudomonadati</taxon>
        <taxon>Bacteroidota</taxon>
        <taxon>Bacteroidia</taxon>
        <taxon>Bacteroidales</taxon>
        <taxon>Rikenellaceae</taxon>
        <taxon>Alistipes</taxon>
    </lineage>
</organism>
<dbReference type="InterPro" id="IPR036388">
    <property type="entry name" value="WH-like_DNA-bd_sf"/>
</dbReference>
<evidence type="ECO:0000313" key="8">
    <source>
        <dbReference type="EMBL" id="MBC5617197.1"/>
    </source>
</evidence>
<feature type="domain" description="RNA polymerase sigma factor 70 region 4 type 2" evidence="7">
    <location>
        <begin position="126"/>
        <end position="168"/>
    </location>
</feature>
<dbReference type="Gene3D" id="1.10.1740.10">
    <property type="match status" value="1"/>
</dbReference>
<feature type="domain" description="RNA polymerase sigma-70 region 2" evidence="6">
    <location>
        <begin position="20"/>
        <end position="85"/>
    </location>
</feature>
<evidence type="ECO:0000256" key="1">
    <source>
        <dbReference type="ARBA" id="ARBA00010641"/>
    </source>
</evidence>
<dbReference type="InterPro" id="IPR014284">
    <property type="entry name" value="RNA_pol_sigma-70_dom"/>
</dbReference>
<name>A0ABR7CNG4_9BACT</name>
<keyword evidence="3" id="KW-0731">Sigma factor</keyword>
<dbReference type="NCBIfam" id="TIGR02937">
    <property type="entry name" value="sigma70-ECF"/>
    <property type="match status" value="1"/>
</dbReference>
<comment type="similarity">
    <text evidence="1">Belongs to the sigma-70 factor family. ECF subfamily.</text>
</comment>